<dbReference type="InterPro" id="IPR052735">
    <property type="entry name" value="NAD_biosynth-regulator"/>
</dbReference>
<reference evidence="2 3" key="1">
    <citation type="submission" date="2019-02" db="EMBL/GenBank/DDBJ databases">
        <title>Genomic Encyclopedia of Type Strains, Phase IV (KMG-IV): sequencing the most valuable type-strain genomes for metagenomic binning, comparative biology and taxonomic classification.</title>
        <authorList>
            <person name="Goeker M."/>
        </authorList>
    </citation>
    <scope>NUCLEOTIDE SEQUENCE [LARGE SCALE GENOMIC DNA]</scope>
    <source>
        <strain evidence="2 3">DSM 17196</strain>
    </source>
</reference>
<dbReference type="Proteomes" id="UP000292262">
    <property type="component" value="Unassembled WGS sequence"/>
</dbReference>
<dbReference type="AlphaFoldDB" id="A0A4Q7PGT8"/>
<evidence type="ECO:0000313" key="2">
    <source>
        <dbReference type="EMBL" id="RZS99595.1"/>
    </source>
</evidence>
<name>A0A4Q7PGT8_9FLAO</name>
<dbReference type="RefSeq" id="WP_130285420.1">
    <property type="nucleotide sequence ID" value="NZ_SGXE01000001.1"/>
</dbReference>
<evidence type="ECO:0000313" key="3">
    <source>
        <dbReference type="Proteomes" id="UP000292262"/>
    </source>
</evidence>
<dbReference type="EMBL" id="SGXE01000001">
    <property type="protein sequence ID" value="RZS99595.1"/>
    <property type="molecule type" value="Genomic_DNA"/>
</dbReference>
<dbReference type="GO" id="GO:0016779">
    <property type="term" value="F:nucleotidyltransferase activity"/>
    <property type="evidence" value="ECO:0007669"/>
    <property type="project" value="UniProtKB-KW"/>
</dbReference>
<dbReference type="Pfam" id="PF13521">
    <property type="entry name" value="AAA_28"/>
    <property type="match status" value="1"/>
</dbReference>
<dbReference type="SUPFAM" id="SSF52540">
    <property type="entry name" value="P-loop containing nucleoside triphosphate hydrolases"/>
    <property type="match status" value="1"/>
</dbReference>
<organism evidence="2 3">
    <name type="scientific">Aquimarina brevivitae</name>
    <dbReference type="NCBI Taxonomy" id="323412"/>
    <lineage>
        <taxon>Bacteria</taxon>
        <taxon>Pseudomonadati</taxon>
        <taxon>Bacteroidota</taxon>
        <taxon>Flavobacteriia</taxon>
        <taxon>Flavobacteriales</taxon>
        <taxon>Flavobacteriaceae</taxon>
        <taxon>Aquimarina</taxon>
    </lineage>
</organism>
<sequence length="197" mass="22928">MEKTLKQTDSDCLKVVLFGPESTGKSTLAAELAVYYNTIWVKEYMRDYLQHKWNVEKAKCTYDDLLPIAEGQMQAENQSVAVANDILICDTNLLELKVYAQVYYNGKVPDAIRKFALQNKYDLYLLTDVDVPWVADDLRDKPQERQEMFEEFRNELETQNLPYVLINGDRVTRLNRAIKAIHKLIKAYNSENNRQGH</sequence>
<protein>
    <submittedName>
        <fullName evidence="2">NadR type nicotinamide-nucleotide adenylyltransferase</fullName>
    </submittedName>
</protein>
<dbReference type="InterPro" id="IPR027417">
    <property type="entry name" value="P-loop_NTPase"/>
</dbReference>
<dbReference type="InterPro" id="IPR038727">
    <property type="entry name" value="NadR/Ttd14_AAA_dom"/>
</dbReference>
<dbReference type="PANTHER" id="PTHR37512">
    <property type="entry name" value="TRIFUNCTIONAL NAD BIOSYNTHESIS/REGULATOR PROTEIN NADR"/>
    <property type="match status" value="1"/>
</dbReference>
<keyword evidence="2" id="KW-0808">Transferase</keyword>
<gene>
    <name evidence="2" type="ORF">EV197_0817</name>
</gene>
<keyword evidence="3" id="KW-1185">Reference proteome</keyword>
<keyword evidence="2" id="KW-0548">Nucleotidyltransferase</keyword>
<evidence type="ECO:0000259" key="1">
    <source>
        <dbReference type="Pfam" id="PF13521"/>
    </source>
</evidence>
<proteinExistence type="predicted"/>
<dbReference type="OrthoDB" id="9151999at2"/>
<comment type="caution">
    <text evidence="2">The sequence shown here is derived from an EMBL/GenBank/DDBJ whole genome shotgun (WGS) entry which is preliminary data.</text>
</comment>
<feature type="domain" description="NadR/Ttd14 AAA" evidence="1">
    <location>
        <begin position="14"/>
        <end position="170"/>
    </location>
</feature>
<dbReference type="PANTHER" id="PTHR37512:SF1">
    <property type="entry name" value="NADR_TTD14 AAA DOMAIN-CONTAINING PROTEIN"/>
    <property type="match status" value="1"/>
</dbReference>
<accession>A0A4Q7PGT8</accession>
<dbReference type="Gene3D" id="3.40.50.300">
    <property type="entry name" value="P-loop containing nucleotide triphosphate hydrolases"/>
    <property type="match status" value="1"/>
</dbReference>